<dbReference type="PANTHER" id="PTHR33116:SF76">
    <property type="entry name" value="DUF4283 DOMAIN-CONTAINING PROTEIN"/>
    <property type="match status" value="1"/>
</dbReference>
<evidence type="ECO:0000313" key="3">
    <source>
        <dbReference type="Proteomes" id="UP001172457"/>
    </source>
</evidence>
<accession>A0AA38SAD2</accession>
<dbReference type="InterPro" id="IPR026960">
    <property type="entry name" value="RVT-Znf"/>
</dbReference>
<keyword evidence="3" id="KW-1185">Reference proteome</keyword>
<dbReference type="PANTHER" id="PTHR33116">
    <property type="entry name" value="REVERSE TRANSCRIPTASE ZINC-BINDING DOMAIN-CONTAINING PROTEIN-RELATED-RELATED"/>
    <property type="match status" value="1"/>
</dbReference>
<proteinExistence type="predicted"/>
<dbReference type="CDD" id="cd01650">
    <property type="entry name" value="RT_nLTR_like"/>
    <property type="match status" value="1"/>
</dbReference>
<dbReference type="EMBL" id="JARYMX010000008">
    <property type="protein sequence ID" value="KAJ9539130.1"/>
    <property type="molecule type" value="Genomic_DNA"/>
</dbReference>
<gene>
    <name evidence="2" type="ORF">OSB04_031863</name>
</gene>
<organism evidence="2 3">
    <name type="scientific">Centaurea solstitialis</name>
    <name type="common">yellow star-thistle</name>
    <dbReference type="NCBI Taxonomy" id="347529"/>
    <lineage>
        <taxon>Eukaryota</taxon>
        <taxon>Viridiplantae</taxon>
        <taxon>Streptophyta</taxon>
        <taxon>Embryophyta</taxon>
        <taxon>Tracheophyta</taxon>
        <taxon>Spermatophyta</taxon>
        <taxon>Magnoliopsida</taxon>
        <taxon>eudicotyledons</taxon>
        <taxon>Gunneridae</taxon>
        <taxon>Pentapetalae</taxon>
        <taxon>asterids</taxon>
        <taxon>campanulids</taxon>
        <taxon>Asterales</taxon>
        <taxon>Asteraceae</taxon>
        <taxon>Carduoideae</taxon>
        <taxon>Cardueae</taxon>
        <taxon>Centaureinae</taxon>
        <taxon>Centaurea</taxon>
    </lineage>
</organism>
<dbReference type="Pfam" id="PF13966">
    <property type="entry name" value="zf-RVT"/>
    <property type="match status" value="1"/>
</dbReference>
<feature type="domain" description="Reverse transcriptase" evidence="1">
    <location>
        <begin position="292"/>
        <end position="571"/>
    </location>
</feature>
<reference evidence="2" key="1">
    <citation type="submission" date="2023-03" db="EMBL/GenBank/DDBJ databases">
        <title>Chromosome-scale reference genome and RAD-based genetic map of yellow starthistle (Centaurea solstitialis) reveal putative structural variation and QTLs associated with invader traits.</title>
        <authorList>
            <person name="Reatini B."/>
            <person name="Cang F.A."/>
            <person name="Jiang Q."/>
            <person name="Mckibben M.T.W."/>
            <person name="Barker M.S."/>
            <person name="Rieseberg L.H."/>
            <person name="Dlugosch K.M."/>
        </authorList>
    </citation>
    <scope>NUCLEOTIDE SEQUENCE</scope>
    <source>
        <strain evidence="2">CAN-66</strain>
        <tissue evidence="2">Leaf</tissue>
    </source>
</reference>
<dbReference type="Proteomes" id="UP001172457">
    <property type="component" value="Chromosome 8"/>
</dbReference>
<dbReference type="Pfam" id="PF00078">
    <property type="entry name" value="RVT_1"/>
    <property type="match status" value="1"/>
</dbReference>
<dbReference type="InterPro" id="IPR043502">
    <property type="entry name" value="DNA/RNA_pol_sf"/>
</dbReference>
<name>A0AA38SAD2_9ASTR</name>
<dbReference type="PROSITE" id="PS50878">
    <property type="entry name" value="RT_POL"/>
    <property type="match status" value="1"/>
</dbReference>
<evidence type="ECO:0000313" key="2">
    <source>
        <dbReference type="EMBL" id="KAJ9539130.1"/>
    </source>
</evidence>
<comment type="caution">
    <text evidence="2">The sequence shown here is derived from an EMBL/GenBank/DDBJ whole genome shotgun (WGS) entry which is preliminary data.</text>
</comment>
<dbReference type="SUPFAM" id="SSF56672">
    <property type="entry name" value="DNA/RNA polymerases"/>
    <property type="match status" value="1"/>
</dbReference>
<dbReference type="AlphaFoldDB" id="A0AA38SAD2"/>
<protein>
    <recommendedName>
        <fullName evidence="1">Reverse transcriptase domain-containing protein</fullName>
    </recommendedName>
</protein>
<dbReference type="InterPro" id="IPR000477">
    <property type="entry name" value="RT_dom"/>
</dbReference>
<evidence type="ECO:0000259" key="1">
    <source>
        <dbReference type="PROSITE" id="PS50878"/>
    </source>
</evidence>
<sequence length="1017" mass="117117">MGIHRKLDRVLVNDNFVDEFPFSSSCFLARGVSDHSPVVVSLAYGRPSGRTPFRFDNFITSLPDFHMLVDQAWQSPIVGTYAFRLLAKLKSLKRSLRGLRSRVGAVSQKVKISRDSLQHVQMLVDSNPRDLSLQERLASVSQDFQFALKMEDSYLRQRAKIRWIKEGDLNTAFFHKAVKERRNRSLIASILDGHGTEVHGEAVVNAFVDHFKSILGERDVNVVPDIPEDFFANRLSIDDANFMIRPITKDEVKRAMFDIADDRAPGSDGYSSKFFKAAWHIVGPDVELAVQDFFYRGRLARELNHTSICLLPKHEHASRVTDYRPISLCNVIYKCIAKIISWRIRDSLDFLVSMNQSAFIPGRRITDNILMAHEIMDGYGKRGGPPRCSFKIDIQKAYDSVDWQFLCTVLDRLGFHPIMRHWIMELVSTTSFSVVVNGTSHGFFKGGRGLRQGCPLSPYLFTLVMEVFSSLFRRRLLYDRRFLLHKGCERLSITHLCFADDLMVFSRGDVESVRVLKEILDEFAILSGLKPSMPKSAVYFSNVDLATTNAIRGVLPFQVGNLPFRYLGVPLSSKRLVVSDFAPLVAQVGTRVLNWKSKFLSFGGRLQLIRSVLESLQLYWMTVFMLPSSVSQSIERMFRAFLWSQSENSQGKAKVAWDQVCRPKKYGGLGIKRLPVWNRALLSTHVWDILRRKNSLWVTWLYAHRLHISSFWVVQSSSNSSWVWRKLLDLREQLRPHFYSSIGDGKSTNAWEDNWILGRPISAWLPYRLFSAEGFNKMHTVFHVISALGNAWPSTWQARNHNLPSTIVPVLSMQNRDQVQWMNSRHEPRRFSVSEVWRSFIGIQEEVPWFNICWFKGHIPKHSFCFWLALLDRLPTQQRLAAWNLNDGSLPCPLCNDIMDSRDHLFFQCTYSMAVWDRLKDLMTARVMTLLHRQWHPGETRKKCIFVGAVYVIWNERNRRLFANSSMDPDVLFRELLRFVDLRGGLGDCSSFAGQTSTWSVTSTTSFPKKKDNISKS</sequence>